<dbReference type="Pfam" id="PF15018">
    <property type="entry name" value="InaF-motif"/>
    <property type="match status" value="1"/>
</dbReference>
<dbReference type="InterPro" id="IPR029162">
    <property type="entry name" value="InaF-motif"/>
</dbReference>
<evidence type="ECO:0000256" key="2">
    <source>
        <dbReference type="SAM" id="Phobius"/>
    </source>
</evidence>
<organism evidence="4">
    <name type="scientific">Strongyloides stercoralis</name>
    <name type="common">Threadworm</name>
    <dbReference type="NCBI Taxonomy" id="6248"/>
    <lineage>
        <taxon>Eukaryota</taxon>
        <taxon>Metazoa</taxon>
        <taxon>Ecdysozoa</taxon>
        <taxon>Nematoda</taxon>
        <taxon>Chromadorea</taxon>
        <taxon>Rhabditida</taxon>
        <taxon>Tylenchina</taxon>
        <taxon>Panagrolaimomorpha</taxon>
        <taxon>Strongyloidoidea</taxon>
        <taxon>Strongyloididae</taxon>
        <taxon>Strongyloides</taxon>
    </lineage>
</organism>
<sequence length="207" mass="23956">MSSLHARSSISGTNSNMYSRPRSRSRQPIYTSDKRAKFAQRENKKYIRFVTVIAYIICVSLPAICLSIYYINFWDPRYIDKFTKIENPLINNSDGVIGIADDKTIASSRIKLLKKEISRKPRDYSLEYSNTIFEITNNTSNNKDFNKIIDNAQILPTDSYEKNKDNYKEKIGEIIEKSECKCTCPNDNMKEVKKPTILKRILSGKNK</sequence>
<dbReference type="WBParaSite" id="SSTP_0001030000.1">
    <property type="protein sequence ID" value="SSTP_0001030000.1"/>
    <property type="gene ID" value="SSTP_0001030000"/>
</dbReference>
<reference evidence="4" key="1">
    <citation type="submission" date="2015-08" db="UniProtKB">
        <authorList>
            <consortium name="WormBaseParasite"/>
        </authorList>
    </citation>
    <scope>IDENTIFICATION</scope>
</reference>
<keyword evidence="3" id="KW-1185">Reference proteome</keyword>
<evidence type="ECO:0000313" key="3">
    <source>
        <dbReference type="Proteomes" id="UP000035681"/>
    </source>
</evidence>
<keyword evidence="2" id="KW-1133">Transmembrane helix</keyword>
<protein>
    <submittedName>
        <fullName evidence="5">EGF-like domain-containing protein</fullName>
    </submittedName>
</protein>
<dbReference type="AlphaFoldDB" id="A0A0K0ELF6"/>
<feature type="transmembrane region" description="Helical" evidence="2">
    <location>
        <begin position="46"/>
        <end position="71"/>
    </location>
</feature>
<dbReference type="WBParaSite" id="TCONS_00004848.p1">
    <property type="protein sequence ID" value="TCONS_00004848.p1"/>
    <property type="gene ID" value="XLOC_002968"/>
</dbReference>
<name>A0A0K0ELF6_STRER</name>
<proteinExistence type="predicted"/>
<evidence type="ECO:0000256" key="1">
    <source>
        <dbReference type="SAM" id="MobiDB-lite"/>
    </source>
</evidence>
<accession>A0A0K0ELF6</accession>
<evidence type="ECO:0000313" key="4">
    <source>
        <dbReference type="WBParaSite" id="SSTP_0001030000.1"/>
    </source>
</evidence>
<feature type="region of interest" description="Disordered" evidence="1">
    <location>
        <begin position="1"/>
        <end position="34"/>
    </location>
</feature>
<feature type="compositionally biased region" description="Polar residues" evidence="1">
    <location>
        <begin position="1"/>
        <end position="18"/>
    </location>
</feature>
<dbReference type="Proteomes" id="UP000035681">
    <property type="component" value="Unplaced"/>
</dbReference>
<evidence type="ECO:0000313" key="5">
    <source>
        <dbReference type="WBParaSite" id="TCONS_00004848.p1"/>
    </source>
</evidence>
<dbReference type="PANTHER" id="PTHR34929">
    <property type="entry name" value="ZGC:153157"/>
    <property type="match status" value="1"/>
</dbReference>
<dbReference type="PANTHER" id="PTHR34929:SF1">
    <property type="entry name" value="INAF MOTIF CONTAINING 2"/>
    <property type="match status" value="1"/>
</dbReference>
<keyword evidence="2" id="KW-0472">Membrane</keyword>
<keyword evidence="2" id="KW-0812">Transmembrane</keyword>